<evidence type="ECO:0000256" key="1">
    <source>
        <dbReference type="ARBA" id="ARBA00003534"/>
    </source>
</evidence>
<reference evidence="6 7" key="1">
    <citation type="journal article" date="2021" name="Nat. Plants">
        <title>The Taxus genome provides insights into paclitaxel biosynthesis.</title>
        <authorList>
            <person name="Xiong X."/>
            <person name="Gou J."/>
            <person name="Liao Q."/>
            <person name="Li Y."/>
            <person name="Zhou Q."/>
            <person name="Bi G."/>
            <person name="Li C."/>
            <person name="Du R."/>
            <person name="Wang X."/>
            <person name="Sun T."/>
            <person name="Guo L."/>
            <person name="Liang H."/>
            <person name="Lu P."/>
            <person name="Wu Y."/>
            <person name="Zhang Z."/>
            <person name="Ro D.K."/>
            <person name="Shang Y."/>
            <person name="Huang S."/>
            <person name="Yan J."/>
        </authorList>
    </citation>
    <scope>NUCLEOTIDE SEQUENCE [LARGE SCALE GENOMIC DNA]</scope>
    <source>
        <strain evidence="6">Ta-2019</strain>
    </source>
</reference>
<proteinExistence type="inferred from homology"/>
<dbReference type="Proteomes" id="UP000824469">
    <property type="component" value="Unassembled WGS sequence"/>
</dbReference>
<dbReference type="GO" id="GO:0052793">
    <property type="term" value="F:pectin acetylesterase activity"/>
    <property type="evidence" value="ECO:0007669"/>
    <property type="project" value="TreeGrafter"/>
</dbReference>
<keyword evidence="5" id="KW-0964">Secreted</keyword>
<dbReference type="PANTHER" id="PTHR21562:SF5">
    <property type="entry name" value="PECTIN ACETYLESTERASE 12"/>
    <property type="match status" value="1"/>
</dbReference>
<dbReference type="PANTHER" id="PTHR21562">
    <property type="entry name" value="NOTUM-RELATED"/>
    <property type="match status" value="1"/>
</dbReference>
<dbReference type="GO" id="GO:0071555">
    <property type="term" value="P:cell wall organization"/>
    <property type="evidence" value="ECO:0007669"/>
    <property type="project" value="UniProtKB-KW"/>
</dbReference>
<evidence type="ECO:0000256" key="2">
    <source>
        <dbReference type="ARBA" id="ARBA00004191"/>
    </source>
</evidence>
<evidence type="ECO:0000256" key="4">
    <source>
        <dbReference type="ARBA" id="ARBA00022512"/>
    </source>
</evidence>
<evidence type="ECO:0000256" key="3">
    <source>
        <dbReference type="ARBA" id="ARBA00005784"/>
    </source>
</evidence>
<keyword evidence="5" id="KW-0961">Cell wall biogenesis/degradation</keyword>
<comment type="caution">
    <text evidence="6">The sequence shown here is derived from an EMBL/GenBank/DDBJ whole genome shotgun (WGS) entry which is preliminary data.</text>
</comment>
<sequence>MAAIRKSGLDKGMHHVASIKLIVVVYITVSTIMLDAAEADILWVNLTLVERAGDTGAFCLDGSLPAYRLHRGFGSGTNKWVLQFESGGWCNDIESCIERKSTFKGSSNYKDKQGVFSGLLSNKDWENPDFFNWNRVKLMYCDGASFSGDVEDEVSGLYFRGKRIWDAMIADLLAKGMDKVEQALLSGCSAGGLATFLHCDNFRELLPRTAIVKCHSDGGFFLDAKDITGMHLIKSFFDGVVTLQGVVNNLPKACTISQLDPKQCFFPQYLLQYIRTPLFILNAAYDSWQVGNILAPDSADPQGHWHSCKNNPVNCTSAQLEILQEYRMEMLNALKTRKKLKSRGMFISSCFTHCQSEFQFTWFAPNSPMINNKHIIWHRNIQLGRSYRSCCKLYSVPNVHDYGDRSVKEKLGGIV</sequence>
<dbReference type="OMA" id="NDELSCY"/>
<dbReference type="EMBL" id="JAHRHJ020000002">
    <property type="protein sequence ID" value="KAH9325143.1"/>
    <property type="molecule type" value="Genomic_DNA"/>
</dbReference>
<keyword evidence="7" id="KW-1185">Reference proteome</keyword>
<evidence type="ECO:0000313" key="7">
    <source>
        <dbReference type="Proteomes" id="UP000824469"/>
    </source>
</evidence>
<evidence type="ECO:0000256" key="5">
    <source>
        <dbReference type="RuleBase" id="RU363114"/>
    </source>
</evidence>
<accession>A0AA38LHJ7</accession>
<feature type="non-terminal residue" evidence="6">
    <location>
        <position position="1"/>
    </location>
</feature>
<organism evidence="6 7">
    <name type="scientific">Taxus chinensis</name>
    <name type="common">Chinese yew</name>
    <name type="synonym">Taxus wallichiana var. chinensis</name>
    <dbReference type="NCBI Taxonomy" id="29808"/>
    <lineage>
        <taxon>Eukaryota</taxon>
        <taxon>Viridiplantae</taxon>
        <taxon>Streptophyta</taxon>
        <taxon>Embryophyta</taxon>
        <taxon>Tracheophyta</taxon>
        <taxon>Spermatophyta</taxon>
        <taxon>Pinopsida</taxon>
        <taxon>Pinidae</taxon>
        <taxon>Conifers II</taxon>
        <taxon>Cupressales</taxon>
        <taxon>Taxaceae</taxon>
        <taxon>Taxus</taxon>
    </lineage>
</organism>
<dbReference type="AlphaFoldDB" id="A0AA38LHJ7"/>
<dbReference type="EC" id="3.1.1.-" evidence="5"/>
<comment type="function">
    <text evidence="1 5">Hydrolyzes acetyl esters in homogalacturonan regions of pectin. In type I primary cell wall, galacturonic acid residues of pectin can be acetylated at the O-2 and O-3 positions. Decreasing the degree of acetylation of pectin gels in vitro alters their physical properties.</text>
</comment>
<keyword evidence="5" id="KW-0378">Hydrolase</keyword>
<dbReference type="Pfam" id="PF03283">
    <property type="entry name" value="PAE"/>
    <property type="match status" value="1"/>
</dbReference>
<dbReference type="GO" id="GO:0009505">
    <property type="term" value="C:plant-type cell wall"/>
    <property type="evidence" value="ECO:0007669"/>
    <property type="project" value="TreeGrafter"/>
</dbReference>
<protein>
    <recommendedName>
        <fullName evidence="5">Pectin acetylesterase</fullName>
        <ecNumber evidence="5">3.1.1.-</ecNumber>
    </recommendedName>
</protein>
<comment type="similarity">
    <text evidence="3 5">Belongs to the pectinacetylesterase family.</text>
</comment>
<name>A0AA38LHJ7_TAXCH</name>
<gene>
    <name evidence="6" type="ORF">KI387_005321</name>
</gene>
<keyword evidence="4 5" id="KW-0134">Cell wall</keyword>
<evidence type="ECO:0000313" key="6">
    <source>
        <dbReference type="EMBL" id="KAH9325143.1"/>
    </source>
</evidence>
<comment type="subcellular location">
    <subcellularLocation>
        <location evidence="2 5">Secreted</location>
        <location evidence="2 5">Cell wall</location>
    </subcellularLocation>
</comment>
<dbReference type="InterPro" id="IPR004963">
    <property type="entry name" value="PAE/NOTUM"/>
</dbReference>